<keyword evidence="2" id="KW-0732">Signal</keyword>
<organism evidence="4 5">
    <name type="scientific">Rubrivirga marina</name>
    <dbReference type="NCBI Taxonomy" id="1196024"/>
    <lineage>
        <taxon>Bacteria</taxon>
        <taxon>Pseudomonadati</taxon>
        <taxon>Rhodothermota</taxon>
        <taxon>Rhodothermia</taxon>
        <taxon>Rhodothermales</taxon>
        <taxon>Rubricoccaceae</taxon>
        <taxon>Rubrivirga</taxon>
    </lineage>
</organism>
<keyword evidence="5" id="KW-1185">Reference proteome</keyword>
<comment type="caution">
    <text evidence="4">The sequence shown here is derived from an EMBL/GenBank/DDBJ whole genome shotgun (WGS) entry which is preliminary data.</text>
</comment>
<dbReference type="GO" id="GO:0005975">
    <property type="term" value="P:carbohydrate metabolic process"/>
    <property type="evidence" value="ECO:0007669"/>
    <property type="project" value="UniProtKB-ARBA"/>
</dbReference>
<dbReference type="RefSeq" id="WP_095508648.1">
    <property type="nucleotide sequence ID" value="NZ_MQWD01000001.1"/>
</dbReference>
<name>A0A271IUZ5_9BACT</name>
<dbReference type="Gene3D" id="3.30.379.10">
    <property type="entry name" value="Chitobiase/beta-hexosaminidase domain 2-like"/>
    <property type="match status" value="1"/>
</dbReference>
<dbReference type="OrthoDB" id="8727830at2"/>
<evidence type="ECO:0000256" key="2">
    <source>
        <dbReference type="SAM" id="SignalP"/>
    </source>
</evidence>
<protein>
    <submittedName>
        <fullName evidence="4">Glycosyl hydrolase</fullName>
    </submittedName>
</protein>
<dbReference type="Pfam" id="PF17829">
    <property type="entry name" value="GH115_C"/>
    <property type="match status" value="1"/>
</dbReference>
<evidence type="ECO:0000259" key="3">
    <source>
        <dbReference type="Pfam" id="PF17829"/>
    </source>
</evidence>
<gene>
    <name evidence="4" type="ORF">BSZ37_00420</name>
</gene>
<dbReference type="Gene3D" id="3.20.20.520">
    <property type="entry name" value="Glycosyl hydrolase family 115"/>
    <property type="match status" value="1"/>
</dbReference>
<dbReference type="EMBL" id="MQWD01000001">
    <property type="protein sequence ID" value="PAP75022.1"/>
    <property type="molecule type" value="Genomic_DNA"/>
</dbReference>
<dbReference type="InterPro" id="IPR041437">
    <property type="entry name" value="GH115_C"/>
</dbReference>
<evidence type="ECO:0000313" key="5">
    <source>
        <dbReference type="Proteomes" id="UP000216339"/>
    </source>
</evidence>
<dbReference type="InterPro" id="IPR029018">
    <property type="entry name" value="Hex-like_dom2"/>
</dbReference>
<dbReference type="PANTHER" id="PTHR37842">
    <property type="match status" value="1"/>
</dbReference>
<accession>A0A271IUZ5</accession>
<dbReference type="PANTHER" id="PTHR37842:SF2">
    <property type="entry name" value="GYLCOSYL HYDROLASE 115 C-TERMINAL DOMAIN-CONTAINING PROTEIN"/>
    <property type="match status" value="1"/>
</dbReference>
<evidence type="ECO:0000256" key="1">
    <source>
        <dbReference type="ARBA" id="ARBA00022801"/>
    </source>
</evidence>
<dbReference type="Pfam" id="PF15979">
    <property type="entry name" value="Glyco_hydro_115"/>
    <property type="match status" value="1"/>
</dbReference>
<reference evidence="4 5" key="1">
    <citation type="submission" date="2016-11" db="EMBL/GenBank/DDBJ databases">
        <title>Study of marine rhodopsin-containing bacteria.</title>
        <authorList>
            <person name="Yoshizawa S."/>
            <person name="Kumagai Y."/>
            <person name="Kogure K."/>
        </authorList>
    </citation>
    <scope>NUCLEOTIDE SEQUENCE [LARGE SCALE GENOMIC DNA]</scope>
    <source>
        <strain evidence="4 5">SAORIC-28</strain>
    </source>
</reference>
<proteinExistence type="predicted"/>
<evidence type="ECO:0000313" key="4">
    <source>
        <dbReference type="EMBL" id="PAP75022.1"/>
    </source>
</evidence>
<dbReference type="Gene3D" id="2.60.120.1620">
    <property type="match status" value="1"/>
</dbReference>
<dbReference type="PROSITE" id="PS51257">
    <property type="entry name" value="PROKAR_LIPOPROTEIN"/>
    <property type="match status" value="1"/>
</dbReference>
<feature type="chain" id="PRO_5012018143" evidence="2">
    <location>
        <begin position="26"/>
        <end position="977"/>
    </location>
</feature>
<dbReference type="SUPFAM" id="SSF55545">
    <property type="entry name" value="beta-N-acetylhexosaminidase-like domain"/>
    <property type="match status" value="1"/>
</dbReference>
<dbReference type="GO" id="GO:0016787">
    <property type="term" value="F:hydrolase activity"/>
    <property type="evidence" value="ECO:0007669"/>
    <property type="project" value="UniProtKB-KW"/>
</dbReference>
<dbReference type="InterPro" id="IPR031924">
    <property type="entry name" value="GH115"/>
</dbReference>
<dbReference type="AlphaFoldDB" id="A0A271IUZ5"/>
<keyword evidence="1 4" id="KW-0378">Hydrolase</keyword>
<sequence>MTHRRALAGWSLALALLGAACTGPASVSSRGPAALAQPCPDGALVCTEASPGRLALIADGQPAALHADASDDAGVLRAVRNLQSDLGRVAGGSVALELEALPSSGPAVIVGTLGQSALVDRLVAEGKVDTTGVSGRWEAFVQQTVEAPFPGVDRALVIAGSDRRGTIFGVYDLAEAMGVSPWHYWADVPVQPQAALYVSPGRRVERPAVRYRGIFLNDEEPALGTWARETYGGLNAAFYEDVFDLILRLKGNYLWPAMWGKSIYDDDPAAPELAHEMGVVLGTSHHEPLSRAHVEWERYGDGAWNYETNADALQAFWRTGIERMGDNESLVTVGMRGDGDEAMSEGTAIDLLETIVADQRDIIADVTGQPAEETPQVWALYKEVQDYYDQGMEVPDDVTLLFADDNWGNIRRLPDPDAAPRAGGYGVYYHFDYVGAPRSYKWINKTQIERVWEQMHMAYEHGAREIWVVNVGDLKPMEYPISFFLDYAWDPDAWPAERLPEYPRQWAVKQFGEAHADEIGRLLQTYTRFNSRRTAELLTPTTYSLTGYREAERVVDDYNALLTDAERVGEQLPAAHQDAYFQLVLHPIVASANISELYATVGLNRLYGAQGRAATNALADRARQLFERDDAIDAQYHALGGGKWNHMMSQVRIGYTSWNDPPEDVMPEVETVRLGDAAEMGVAVEGSSGWWPEADAEAVLPELSPYGPDDVYVEVFNRGTAPFRYTVETGADWLTASEPAGEVDQQTRIYLSADWDAAPDGRQRVPVTITGAGRTVTVQVPVFNPSPAGITGFVESNGFVSIEAPHFDRAVVGDEISWQVIPGLGRTLSAVTPMPTTADAQTPGGDSPHLAYRIYVHEAGEVEVAATFSPSFDTQGPDGLRYAVSFDDAPPQTLVMHDEGSMLPDVYHADWSRMVSDNAQTSTSTHVLDTPGEHVLRFWMVDPGVVLQKLVVATDDLPPSYLGPPESPRVPGPTAAR</sequence>
<dbReference type="InterPro" id="IPR042301">
    <property type="entry name" value="GH115_sf"/>
</dbReference>
<feature type="signal peptide" evidence="2">
    <location>
        <begin position="1"/>
        <end position="25"/>
    </location>
</feature>
<feature type="domain" description="Gylcosyl hydrolase 115 C-terminal" evidence="3">
    <location>
        <begin position="792"/>
        <end position="966"/>
    </location>
</feature>
<dbReference type="Gene3D" id="1.20.58.2150">
    <property type="match status" value="1"/>
</dbReference>
<dbReference type="Proteomes" id="UP000216339">
    <property type="component" value="Unassembled WGS sequence"/>
</dbReference>